<protein>
    <submittedName>
        <fullName evidence="2">Uncharacterized protein</fullName>
    </submittedName>
</protein>
<dbReference type="AlphaFoldDB" id="A0A8S1EC99"/>
<organism evidence="2 3">
    <name type="scientific">Cloeon dipterum</name>
    <dbReference type="NCBI Taxonomy" id="197152"/>
    <lineage>
        <taxon>Eukaryota</taxon>
        <taxon>Metazoa</taxon>
        <taxon>Ecdysozoa</taxon>
        <taxon>Arthropoda</taxon>
        <taxon>Hexapoda</taxon>
        <taxon>Insecta</taxon>
        <taxon>Pterygota</taxon>
        <taxon>Palaeoptera</taxon>
        <taxon>Ephemeroptera</taxon>
        <taxon>Pisciforma</taxon>
        <taxon>Baetidae</taxon>
        <taxon>Cloeon</taxon>
    </lineage>
</organism>
<evidence type="ECO:0000256" key="1">
    <source>
        <dbReference type="SAM" id="MobiDB-lite"/>
    </source>
</evidence>
<dbReference type="Proteomes" id="UP000494165">
    <property type="component" value="Unassembled WGS sequence"/>
</dbReference>
<name>A0A8S1EC99_9INSE</name>
<keyword evidence="3" id="KW-1185">Reference proteome</keyword>
<sequence>MSKSDLGTCCLDGGQGAGDRDRPRTEVASPEFTIHKVALYHYRSTKQLCCEMILCKMRRRAFLLSKMLCAKKAVSSRRQQ</sequence>
<feature type="region of interest" description="Disordered" evidence="1">
    <location>
        <begin position="1"/>
        <end position="26"/>
    </location>
</feature>
<evidence type="ECO:0000313" key="2">
    <source>
        <dbReference type="EMBL" id="CAB3387857.1"/>
    </source>
</evidence>
<dbReference type="EMBL" id="CADEPI010000641">
    <property type="protein sequence ID" value="CAB3387857.1"/>
    <property type="molecule type" value="Genomic_DNA"/>
</dbReference>
<evidence type="ECO:0000313" key="3">
    <source>
        <dbReference type="Proteomes" id="UP000494165"/>
    </source>
</evidence>
<reference evidence="2 3" key="1">
    <citation type="submission" date="2020-04" db="EMBL/GenBank/DDBJ databases">
        <authorList>
            <person name="Alioto T."/>
            <person name="Alioto T."/>
            <person name="Gomez Garrido J."/>
        </authorList>
    </citation>
    <scope>NUCLEOTIDE SEQUENCE [LARGE SCALE GENOMIC DNA]</scope>
</reference>
<proteinExistence type="predicted"/>
<comment type="caution">
    <text evidence="2">The sequence shown here is derived from an EMBL/GenBank/DDBJ whole genome shotgun (WGS) entry which is preliminary data.</text>
</comment>
<accession>A0A8S1EC99</accession>
<gene>
    <name evidence="2" type="ORF">CLODIP_2_CD10326</name>
</gene>